<organism evidence="3 4">
    <name type="scientific">Mycobacterium malmoense</name>
    <dbReference type="NCBI Taxonomy" id="1780"/>
    <lineage>
        <taxon>Bacteria</taxon>
        <taxon>Bacillati</taxon>
        <taxon>Actinomycetota</taxon>
        <taxon>Actinomycetes</taxon>
        <taxon>Mycobacteriales</taxon>
        <taxon>Mycobacteriaceae</taxon>
        <taxon>Mycobacterium</taxon>
    </lineage>
</organism>
<evidence type="ECO:0000313" key="4">
    <source>
        <dbReference type="Proteomes" id="UP000243140"/>
    </source>
</evidence>
<feature type="signal peptide" evidence="1">
    <location>
        <begin position="1"/>
        <end position="22"/>
    </location>
</feature>
<dbReference type="Gene3D" id="3.40.1000.70">
    <property type="entry name" value="PknH-like extracellular domain"/>
    <property type="match status" value="1"/>
</dbReference>
<evidence type="ECO:0000313" key="3">
    <source>
        <dbReference type="EMBL" id="ORA83192.1"/>
    </source>
</evidence>
<dbReference type="Pfam" id="PF14032">
    <property type="entry name" value="PknH_C"/>
    <property type="match status" value="1"/>
</dbReference>
<protein>
    <recommendedName>
        <fullName evidence="2">PknH-like extracellular domain-containing protein</fullName>
    </recommendedName>
</protein>
<dbReference type="InterPro" id="IPR026954">
    <property type="entry name" value="PknH-like_Extracell"/>
</dbReference>
<sequence length="251" mass="26336">MRLARAIAVLSVGLLASGCAVVVGGKAQPAPNATARPLTGQAVKQVLLDDAALSKILQQPFKIDRHFLPQFGGPDRLQNDGPASPVDCLGVAVMMQQSVYQSGDVRHVAVESWLHAARSVKVISVREGVVSLPTAADADALFTKFSQQWRNCDGTTLPLPGSTLRLTAKITNVRDVNSVLAATLSMELTLPSSDSAAIPEGRAIGVRGNCLVEVEVDFFNTSNPSHQGSGDINTSAADIAHAMMDKVSALS</sequence>
<evidence type="ECO:0000256" key="1">
    <source>
        <dbReference type="SAM" id="SignalP"/>
    </source>
</evidence>
<feature type="chain" id="PRO_5045736497" description="PknH-like extracellular domain-containing protein" evidence="1">
    <location>
        <begin position="23"/>
        <end position="251"/>
    </location>
</feature>
<dbReference type="PROSITE" id="PS51257">
    <property type="entry name" value="PROKAR_LIPOPROTEIN"/>
    <property type="match status" value="1"/>
</dbReference>
<dbReference type="RefSeq" id="WP_083010379.1">
    <property type="nucleotide sequence ID" value="NZ_CP060015.1"/>
</dbReference>
<comment type="caution">
    <text evidence="3">The sequence shown here is derived from an EMBL/GenBank/DDBJ whole genome shotgun (WGS) entry which is preliminary data.</text>
</comment>
<keyword evidence="4" id="KW-1185">Reference proteome</keyword>
<keyword evidence="1" id="KW-0732">Signal</keyword>
<feature type="domain" description="PknH-like extracellular" evidence="2">
    <location>
        <begin position="39"/>
        <end position="246"/>
    </location>
</feature>
<accession>A0ABX3SSN5</accession>
<gene>
    <name evidence="3" type="ORF">BST29_09935</name>
</gene>
<dbReference type="Proteomes" id="UP000243140">
    <property type="component" value="Unassembled WGS sequence"/>
</dbReference>
<reference evidence="3 4" key="1">
    <citation type="submission" date="2017-02" db="EMBL/GenBank/DDBJ databases">
        <title>The new phylogeny of genus Mycobacterium.</title>
        <authorList>
            <person name="Tortoli E."/>
            <person name="Trovato A."/>
            <person name="Cirillo D.M."/>
        </authorList>
    </citation>
    <scope>NUCLEOTIDE SEQUENCE [LARGE SCALE GENOMIC DNA]</scope>
    <source>
        <strain evidence="3 4">IP1130001</strain>
    </source>
</reference>
<dbReference type="EMBL" id="MVHV01000008">
    <property type="protein sequence ID" value="ORA83192.1"/>
    <property type="molecule type" value="Genomic_DNA"/>
</dbReference>
<dbReference type="InterPro" id="IPR038232">
    <property type="entry name" value="PknH-like_Extracell_sf"/>
</dbReference>
<proteinExistence type="predicted"/>
<name>A0ABX3SSN5_MYCMA</name>
<evidence type="ECO:0000259" key="2">
    <source>
        <dbReference type="Pfam" id="PF14032"/>
    </source>
</evidence>